<name>A0A5J4REL3_9ZZZZ</name>
<dbReference type="Gene3D" id="1.50.10.20">
    <property type="match status" value="1"/>
</dbReference>
<proteinExistence type="predicted"/>
<evidence type="ECO:0000313" key="1">
    <source>
        <dbReference type="EMBL" id="KAA6332546.1"/>
    </source>
</evidence>
<dbReference type="EMBL" id="SNRY01001227">
    <property type="protein sequence ID" value="KAA6332546.1"/>
    <property type="molecule type" value="Genomic_DNA"/>
</dbReference>
<protein>
    <recommendedName>
        <fullName evidence="2">Pectate lyase</fullName>
    </recommendedName>
</protein>
<dbReference type="SUPFAM" id="SSF81853">
    <property type="entry name" value="Family 10 polysaccharide lyase"/>
    <property type="match status" value="1"/>
</dbReference>
<comment type="caution">
    <text evidence="1">The sequence shown here is derived from an EMBL/GenBank/DDBJ whole genome shotgun (WGS) entry which is preliminary data.</text>
</comment>
<dbReference type="AlphaFoldDB" id="A0A5J4REL3"/>
<dbReference type="InterPro" id="IPR012669">
    <property type="entry name" value="Pectate_lyase"/>
</dbReference>
<dbReference type="Pfam" id="PF09492">
    <property type="entry name" value="Pec_lyase"/>
    <property type="match status" value="1"/>
</dbReference>
<gene>
    <name evidence="1" type="ORF">EZS27_018962</name>
</gene>
<evidence type="ECO:0008006" key="2">
    <source>
        <dbReference type="Google" id="ProtNLM"/>
    </source>
</evidence>
<dbReference type="NCBIfam" id="TIGR02474">
    <property type="entry name" value="pec_lyase"/>
    <property type="match status" value="1"/>
</dbReference>
<sequence>MKTLSLISLLTFYLLAVSIQAQEVSYKTMQPYKSWVNLVPTLDNAFYQTKEAVRIAENVLLYQTTVGGWPKNVYMAAELTEQEKQAVIAQKTNVDEATIDNTATVTEIEYLSKTYQATKDERYKDAVLHGIHYLLEAQYENGGWPQFYPHPTGYYVHITYNDNAMLNVMTLLRQIDEKQAPYTFISDNICEQARVSFNKGIDCILKTQVKQDGKLTVWCAQHDRETLKPAKARTYELPSLSGQESITITLMLMSLPNPSKEIIASVDGAVEWFKEVKIEGIIKEYFTNDEGKKDYRIVACADCPPTWARFYELETNKPFFCDRDGIIKYSISEIGHERRNGYNWYNNSATKVLKEYDNWNKKINR</sequence>
<accession>A0A5J4REL3</accession>
<organism evidence="1">
    <name type="scientific">termite gut metagenome</name>
    <dbReference type="NCBI Taxonomy" id="433724"/>
    <lineage>
        <taxon>unclassified sequences</taxon>
        <taxon>metagenomes</taxon>
        <taxon>organismal metagenomes</taxon>
    </lineage>
</organism>
<reference evidence="1" key="1">
    <citation type="submission" date="2019-03" db="EMBL/GenBank/DDBJ databases">
        <title>Single cell metagenomics reveals metabolic interactions within the superorganism composed of flagellate Streblomastix strix and complex community of Bacteroidetes bacteria on its surface.</title>
        <authorList>
            <person name="Treitli S.C."/>
            <person name="Kolisko M."/>
            <person name="Husnik F."/>
            <person name="Keeling P."/>
            <person name="Hampl V."/>
        </authorList>
    </citation>
    <scope>NUCLEOTIDE SEQUENCE</scope>
    <source>
        <strain evidence="1">STM</strain>
    </source>
</reference>